<dbReference type="GO" id="GO:0003676">
    <property type="term" value="F:nucleic acid binding"/>
    <property type="evidence" value="ECO:0007669"/>
    <property type="project" value="InterPro"/>
</dbReference>
<evidence type="ECO:0000313" key="4">
    <source>
        <dbReference type="RefSeq" id="XP_047739998.1"/>
    </source>
</evidence>
<dbReference type="AlphaFoldDB" id="A0A979FTR0"/>
<dbReference type="KEGG" id="hazt:125179011"/>
<dbReference type="Gene3D" id="3.40.50.1010">
    <property type="entry name" value="5'-nuclease"/>
    <property type="match status" value="1"/>
</dbReference>
<evidence type="ECO:0000313" key="3">
    <source>
        <dbReference type="Proteomes" id="UP000694843"/>
    </source>
</evidence>
<feature type="compositionally biased region" description="Polar residues" evidence="1">
    <location>
        <begin position="210"/>
        <end position="223"/>
    </location>
</feature>
<dbReference type="GO" id="GO:0004540">
    <property type="term" value="F:RNA nuclease activity"/>
    <property type="evidence" value="ECO:0007669"/>
    <property type="project" value="InterPro"/>
</dbReference>
<dbReference type="CDD" id="cd10910">
    <property type="entry name" value="PIN_limkain_b1_N_like"/>
    <property type="match status" value="1"/>
</dbReference>
<dbReference type="GeneID" id="125179011"/>
<dbReference type="Gene3D" id="3.30.70.330">
    <property type="match status" value="1"/>
</dbReference>
<dbReference type="OrthoDB" id="549353at2759"/>
<feature type="compositionally biased region" description="Polar residues" evidence="1">
    <location>
        <begin position="133"/>
        <end position="148"/>
    </location>
</feature>
<feature type="compositionally biased region" description="Polar residues" evidence="1">
    <location>
        <begin position="231"/>
        <end position="252"/>
    </location>
</feature>
<evidence type="ECO:0000256" key="1">
    <source>
        <dbReference type="SAM" id="MobiDB-lite"/>
    </source>
</evidence>
<dbReference type="SUPFAM" id="SSF54928">
    <property type="entry name" value="RNA-binding domain, RBD"/>
    <property type="match status" value="1"/>
</dbReference>
<dbReference type="RefSeq" id="XP_047739998.1">
    <property type="nucleotide sequence ID" value="XM_047884042.1"/>
</dbReference>
<protein>
    <submittedName>
        <fullName evidence="4">Uncharacterized protein LOC125179011</fullName>
    </submittedName>
</protein>
<dbReference type="GO" id="GO:0005777">
    <property type="term" value="C:peroxisome"/>
    <property type="evidence" value="ECO:0007669"/>
    <property type="project" value="InterPro"/>
</dbReference>
<reference evidence="4" key="1">
    <citation type="submission" date="2025-08" db="UniProtKB">
        <authorList>
            <consortium name="RefSeq"/>
        </authorList>
    </citation>
    <scope>IDENTIFICATION</scope>
    <source>
        <tissue evidence="4">Whole organism</tissue>
    </source>
</reference>
<dbReference type="InterPro" id="IPR024768">
    <property type="entry name" value="Marf1"/>
</dbReference>
<keyword evidence="3" id="KW-1185">Reference proteome</keyword>
<dbReference type="GO" id="GO:0010468">
    <property type="term" value="P:regulation of gene expression"/>
    <property type="evidence" value="ECO:0007669"/>
    <property type="project" value="InterPro"/>
</dbReference>
<feature type="compositionally biased region" description="Low complexity" evidence="1">
    <location>
        <begin position="149"/>
        <end position="166"/>
    </location>
</feature>
<dbReference type="InterPro" id="IPR021139">
    <property type="entry name" value="NYN"/>
</dbReference>
<sequence length="768" mass="84211">MAQGRGCSLLQLLQCKCKCECHQAIINGVENSSNNGCSDVQCRCGKITTKSSQQNMRGNITSLGRVDHNTSFRPIIPRDVGCRQFQNSQEVLSDSFNILTLQNLRTETLDALNSQPNFRQVSDASAMHRPATPTGTPDTFMTPQDFLNSSNKKSSASPSSQSVRKSNNSTGASLPSLPDTRSSVSRSTPLTVQDLSTRLITPDEFLKSSQITEMQNRRNSPSVGVSAGSVMDQSRVYNNISSAPKNKSNYPDSCTKLPHTTIPVSSASSSVKPANSNPGSTNPAPESQLATEPANPLSEFCNKIGVTADHNPLLPTIPGGESIKQRLITPDPNVLESLRRNMNGEAEKSSEGEATKAVNQPVLSLEDMPYKNGDGEKPYIAVFWDIENCHVPRRKDASSIVRLVRDKFYGQHVEYEFYVVMDVLKEKEELSRELLRAQVTIVHVSKGEKNAADEKLVYLMRRYSTYHQYGNTCVLISGDTNFTPVLHDMRHKHHINIKMVEYHPEAKFLAIHGLPHTMDYRLVKNRLHMLCENLGGKVFQVYGHHAYIDMRDPSSAIRAKNHLDGEAVYSHRICCTITNACSLSNFQLACANSDVEHHCSVGDDPSQQDNLCPRFNAPHYSYNKYPTNGSGNNGAGPGCVYQNFNNGGNGGGYACANNGAFGYSFGNSAVGNSDRSNPPPSEPPALPFQPFDLLESEDGYGANFFDMEPPCGSPYSNYMNSRNFSGPNSTRKMMVPSRGGGVPGRASFSSSVPNSALYGDCEHNFTDH</sequence>
<dbReference type="InterPro" id="IPR035979">
    <property type="entry name" value="RBD_domain_sf"/>
</dbReference>
<feature type="compositionally biased region" description="Polar residues" evidence="1">
    <location>
        <begin position="167"/>
        <end position="190"/>
    </location>
</feature>
<organism evidence="3 4">
    <name type="scientific">Hyalella azteca</name>
    <name type="common">Amphipod</name>
    <dbReference type="NCBI Taxonomy" id="294128"/>
    <lineage>
        <taxon>Eukaryota</taxon>
        <taxon>Metazoa</taxon>
        <taxon>Ecdysozoa</taxon>
        <taxon>Arthropoda</taxon>
        <taxon>Crustacea</taxon>
        <taxon>Multicrustacea</taxon>
        <taxon>Malacostraca</taxon>
        <taxon>Eumalacostraca</taxon>
        <taxon>Peracarida</taxon>
        <taxon>Amphipoda</taxon>
        <taxon>Senticaudata</taxon>
        <taxon>Talitrida</taxon>
        <taxon>Talitroidea</taxon>
        <taxon>Hyalellidae</taxon>
        <taxon>Hyalella</taxon>
    </lineage>
</organism>
<dbReference type="InterPro" id="IPR012677">
    <property type="entry name" value="Nucleotide-bd_a/b_plait_sf"/>
</dbReference>
<dbReference type="Proteomes" id="UP000694843">
    <property type="component" value="Unplaced"/>
</dbReference>
<dbReference type="PANTHER" id="PTHR14379:SF3">
    <property type="entry name" value="MEIOSIS REGULATOR AND MRNA STABILITY FACTOR 1"/>
    <property type="match status" value="1"/>
</dbReference>
<dbReference type="GO" id="GO:1905762">
    <property type="term" value="F:CCR4-NOT complex binding"/>
    <property type="evidence" value="ECO:0007669"/>
    <property type="project" value="TreeGrafter"/>
</dbReference>
<accession>A0A979FTR0</accession>
<dbReference type="PANTHER" id="PTHR14379">
    <property type="entry name" value="LIMKAIN B LKAP"/>
    <property type="match status" value="1"/>
</dbReference>
<feature type="compositionally biased region" description="Low complexity" evidence="1">
    <location>
        <begin position="263"/>
        <end position="277"/>
    </location>
</feature>
<proteinExistence type="predicted"/>
<feature type="compositionally biased region" description="Polar residues" evidence="1">
    <location>
        <begin position="278"/>
        <end position="290"/>
    </location>
</feature>
<name>A0A979FTR0_HYAAZ</name>
<feature type="region of interest" description="Disordered" evidence="1">
    <location>
        <begin position="210"/>
        <end position="293"/>
    </location>
</feature>
<evidence type="ECO:0000259" key="2">
    <source>
        <dbReference type="Pfam" id="PF01936"/>
    </source>
</evidence>
<feature type="region of interest" description="Disordered" evidence="1">
    <location>
        <begin position="120"/>
        <end position="190"/>
    </location>
</feature>
<gene>
    <name evidence="4" type="primary">LOC125179011</name>
</gene>
<dbReference type="Pfam" id="PF01936">
    <property type="entry name" value="NYN"/>
    <property type="match status" value="1"/>
</dbReference>
<feature type="domain" description="NYN" evidence="2">
    <location>
        <begin position="380"/>
        <end position="494"/>
    </location>
</feature>